<comment type="caution">
    <text evidence="2">The sequence shown here is derived from an EMBL/GenBank/DDBJ whole genome shotgun (WGS) entry which is preliminary data.</text>
</comment>
<dbReference type="EMBL" id="JGZD01000004">
    <property type="protein sequence ID" value="KFI74056.1"/>
    <property type="molecule type" value="Genomic_DNA"/>
</dbReference>
<protein>
    <submittedName>
        <fullName evidence="2">Transcriptional regulator</fullName>
    </submittedName>
</protein>
<dbReference type="InterPro" id="IPR036388">
    <property type="entry name" value="WH-like_DNA-bd_sf"/>
</dbReference>
<evidence type="ECO:0000313" key="3">
    <source>
        <dbReference type="Proteomes" id="UP000029014"/>
    </source>
</evidence>
<dbReference type="PROSITE" id="PS50995">
    <property type="entry name" value="HTH_MARR_2"/>
    <property type="match status" value="1"/>
</dbReference>
<proteinExistence type="predicted"/>
<accession>A0A087BSQ6</accession>
<dbReference type="eggNOG" id="COG1846">
    <property type="taxonomic scope" value="Bacteria"/>
</dbReference>
<dbReference type="AlphaFoldDB" id="A0A087BSQ6"/>
<feature type="domain" description="HTH marR-type" evidence="1">
    <location>
        <begin position="1"/>
        <end position="67"/>
    </location>
</feature>
<gene>
    <name evidence="2" type="ORF">BMIN_1322</name>
</gene>
<dbReference type="InterPro" id="IPR036390">
    <property type="entry name" value="WH_DNA-bd_sf"/>
</dbReference>
<keyword evidence="3" id="KW-1185">Reference proteome</keyword>
<reference evidence="2 3" key="1">
    <citation type="submission" date="2014-03" db="EMBL/GenBank/DDBJ databases">
        <title>Genomics of Bifidobacteria.</title>
        <authorList>
            <person name="Ventura M."/>
            <person name="Milani C."/>
            <person name="Lugli G.A."/>
        </authorList>
    </citation>
    <scope>NUCLEOTIDE SEQUENCE [LARGE SCALE GENOMIC DNA]</scope>
    <source>
        <strain evidence="2 3">LMG 11592</strain>
    </source>
</reference>
<dbReference type="Proteomes" id="UP000029014">
    <property type="component" value="Unassembled WGS sequence"/>
</dbReference>
<sequence length="93" mass="10739">MLERKGFVTRDMDPDDRRTVLVNLTSLGREEVERGYEEMRSSICWIFQQMGERRTREFVALTKEFSTYMSLCKPGEPRPSAEEIAAAFAPDGD</sequence>
<name>A0A087BSQ6_9BIFI</name>
<dbReference type="Gene3D" id="1.10.10.10">
    <property type="entry name" value="Winged helix-like DNA-binding domain superfamily/Winged helix DNA-binding domain"/>
    <property type="match status" value="1"/>
</dbReference>
<dbReference type="GO" id="GO:0003700">
    <property type="term" value="F:DNA-binding transcription factor activity"/>
    <property type="evidence" value="ECO:0007669"/>
    <property type="project" value="InterPro"/>
</dbReference>
<dbReference type="InterPro" id="IPR000835">
    <property type="entry name" value="HTH_MarR-typ"/>
</dbReference>
<dbReference type="SUPFAM" id="SSF46785">
    <property type="entry name" value="Winged helix' DNA-binding domain"/>
    <property type="match status" value="1"/>
</dbReference>
<evidence type="ECO:0000313" key="2">
    <source>
        <dbReference type="EMBL" id="KFI74056.1"/>
    </source>
</evidence>
<organism evidence="2 3">
    <name type="scientific">Bifidobacterium minimum</name>
    <dbReference type="NCBI Taxonomy" id="1693"/>
    <lineage>
        <taxon>Bacteria</taxon>
        <taxon>Bacillati</taxon>
        <taxon>Actinomycetota</taxon>
        <taxon>Actinomycetes</taxon>
        <taxon>Bifidobacteriales</taxon>
        <taxon>Bifidobacteriaceae</taxon>
        <taxon>Bifidobacterium</taxon>
    </lineage>
</organism>
<dbReference type="STRING" id="1693.BMIN_1322"/>
<evidence type="ECO:0000259" key="1">
    <source>
        <dbReference type="PROSITE" id="PS50995"/>
    </source>
</evidence>